<dbReference type="EMBL" id="QGKM01000010">
    <property type="protein sequence ID" value="PWQ99465.1"/>
    <property type="molecule type" value="Genomic_DNA"/>
</dbReference>
<accession>A0A317CLK6</accession>
<evidence type="ECO:0000256" key="1">
    <source>
        <dbReference type="PROSITE-ProRule" id="PRU00473"/>
    </source>
</evidence>
<keyword evidence="1 2" id="KW-0472">Membrane</keyword>
<comment type="caution">
    <text evidence="4">The sequence shown here is derived from an EMBL/GenBank/DDBJ whole genome shotgun (WGS) entry which is preliminary data.</text>
</comment>
<dbReference type="Proteomes" id="UP000245539">
    <property type="component" value="Unassembled WGS sequence"/>
</dbReference>
<dbReference type="AlphaFoldDB" id="A0A317CLK6"/>
<reference evidence="4 5" key="1">
    <citation type="submission" date="2018-05" db="EMBL/GenBank/DDBJ databases">
        <title>Leucothrix arctica sp. nov., isolated from Arctic seawater.</title>
        <authorList>
            <person name="Choi A."/>
            <person name="Baek K."/>
        </authorList>
    </citation>
    <scope>NUCLEOTIDE SEQUENCE [LARGE SCALE GENOMIC DNA]</scope>
    <source>
        <strain evidence="4 5">JCM 18388</strain>
    </source>
</reference>
<feature type="domain" description="OmpA-like" evidence="3">
    <location>
        <begin position="102"/>
        <end position="239"/>
    </location>
</feature>
<gene>
    <name evidence="4" type="ORF">DKW60_05490</name>
</gene>
<evidence type="ECO:0000259" key="3">
    <source>
        <dbReference type="PROSITE" id="PS51123"/>
    </source>
</evidence>
<dbReference type="GO" id="GO:0016020">
    <property type="term" value="C:membrane"/>
    <property type="evidence" value="ECO:0007669"/>
    <property type="project" value="UniProtKB-UniRule"/>
</dbReference>
<proteinExistence type="predicted"/>
<keyword evidence="2" id="KW-0812">Transmembrane</keyword>
<dbReference type="OrthoDB" id="9793443at2"/>
<dbReference type="PANTHER" id="PTHR30329">
    <property type="entry name" value="STATOR ELEMENT OF FLAGELLAR MOTOR COMPLEX"/>
    <property type="match status" value="1"/>
</dbReference>
<keyword evidence="2" id="KW-1133">Transmembrane helix</keyword>
<organism evidence="4 5">
    <name type="scientific">Leucothrix pacifica</name>
    <dbReference type="NCBI Taxonomy" id="1247513"/>
    <lineage>
        <taxon>Bacteria</taxon>
        <taxon>Pseudomonadati</taxon>
        <taxon>Pseudomonadota</taxon>
        <taxon>Gammaproteobacteria</taxon>
        <taxon>Thiotrichales</taxon>
        <taxon>Thiotrichaceae</taxon>
        <taxon>Leucothrix</taxon>
    </lineage>
</organism>
<dbReference type="SUPFAM" id="SSF103088">
    <property type="entry name" value="OmpA-like"/>
    <property type="match status" value="1"/>
</dbReference>
<dbReference type="InterPro" id="IPR036737">
    <property type="entry name" value="OmpA-like_sf"/>
</dbReference>
<dbReference type="InterPro" id="IPR006665">
    <property type="entry name" value="OmpA-like"/>
</dbReference>
<dbReference type="Pfam" id="PF00691">
    <property type="entry name" value="OmpA"/>
    <property type="match status" value="1"/>
</dbReference>
<feature type="transmembrane region" description="Helical" evidence="2">
    <location>
        <begin position="20"/>
        <end position="41"/>
    </location>
</feature>
<dbReference type="PROSITE" id="PS51123">
    <property type="entry name" value="OMPA_2"/>
    <property type="match status" value="1"/>
</dbReference>
<evidence type="ECO:0000256" key="2">
    <source>
        <dbReference type="SAM" id="Phobius"/>
    </source>
</evidence>
<protein>
    <submittedName>
        <fullName evidence="4">Cell envelope biogenesis protein OmpA</fullName>
    </submittedName>
</protein>
<dbReference type="Gene3D" id="3.30.1330.60">
    <property type="entry name" value="OmpA-like domain"/>
    <property type="match status" value="1"/>
</dbReference>
<sequence>MLDSIIGKTSINEQEDDNQWLSVSDLMAGLMMVFLFISIVLMRNALIERDNVKELAETYQVERDKVKEIAAAYQDNKVRIYDALMSEFRSDLVLWDAAISKKDLSFNFQSPEVLFDIGEISVKPTFQRILDDFFPRYLSVINKFKGSIEEVRIEGHTSSRWGSGASIDDAYFKNMDLSQGRTRSVLSYVYNIESVRNQRQWIKENIAAVGYSSSKRIIINGSEDVKRSRRVTFRLITNSETQILKIIEG</sequence>
<name>A0A317CLK6_9GAMM</name>
<evidence type="ECO:0000313" key="5">
    <source>
        <dbReference type="Proteomes" id="UP000245539"/>
    </source>
</evidence>
<dbReference type="PANTHER" id="PTHR30329:SF21">
    <property type="entry name" value="LIPOPROTEIN YIAD-RELATED"/>
    <property type="match status" value="1"/>
</dbReference>
<keyword evidence="5" id="KW-1185">Reference proteome</keyword>
<evidence type="ECO:0000313" key="4">
    <source>
        <dbReference type="EMBL" id="PWQ99465.1"/>
    </source>
</evidence>
<dbReference type="RefSeq" id="WP_109836663.1">
    <property type="nucleotide sequence ID" value="NZ_QGKM01000010.1"/>
</dbReference>
<dbReference type="InterPro" id="IPR050330">
    <property type="entry name" value="Bact_OuterMem_StrucFunc"/>
</dbReference>